<proteinExistence type="predicted"/>
<dbReference type="Pfam" id="PF16868">
    <property type="entry name" value="NMT1_3"/>
    <property type="match status" value="1"/>
</dbReference>
<dbReference type="AlphaFoldDB" id="Q0C5F8"/>
<dbReference type="Proteomes" id="UP000001959">
    <property type="component" value="Chromosome"/>
</dbReference>
<keyword evidence="1" id="KW-0472">Membrane</keyword>
<evidence type="ECO:0000313" key="3">
    <source>
        <dbReference type="Proteomes" id="UP000001959"/>
    </source>
</evidence>
<dbReference type="PANTHER" id="PTHR42941:SF1">
    <property type="entry name" value="SLL1037 PROTEIN"/>
    <property type="match status" value="1"/>
</dbReference>
<dbReference type="InterPro" id="IPR011852">
    <property type="entry name" value="TRAP_TAXI"/>
</dbReference>
<accession>Q0C5F8</accession>
<feature type="transmembrane region" description="Helical" evidence="1">
    <location>
        <begin position="332"/>
        <end position="351"/>
    </location>
</feature>
<dbReference type="Gene3D" id="3.40.190.10">
    <property type="entry name" value="Periplasmic binding protein-like II"/>
    <property type="match status" value="2"/>
</dbReference>
<dbReference type="SUPFAM" id="SSF53850">
    <property type="entry name" value="Periplasmic binding protein-like II"/>
    <property type="match status" value="1"/>
</dbReference>
<dbReference type="EMBL" id="CP000158">
    <property type="protein sequence ID" value="ABI76351.1"/>
    <property type="molecule type" value="Genomic_DNA"/>
</dbReference>
<dbReference type="KEGG" id="hne:HNE_0305"/>
<dbReference type="STRING" id="228405.HNE_0305"/>
<keyword evidence="2" id="KW-0675">Receptor</keyword>
<evidence type="ECO:0000256" key="1">
    <source>
        <dbReference type="SAM" id="Phobius"/>
    </source>
</evidence>
<protein>
    <submittedName>
        <fullName evidence="2">TRAP transporter solute receptor, TAXI family</fullName>
    </submittedName>
</protein>
<keyword evidence="1" id="KW-0812">Transmembrane</keyword>
<evidence type="ECO:0000313" key="2">
    <source>
        <dbReference type="EMBL" id="ABI76351.1"/>
    </source>
</evidence>
<dbReference type="HOGENOM" id="CLU_030939_0_0_5"/>
<dbReference type="eggNOG" id="COG2358">
    <property type="taxonomic scope" value="Bacteria"/>
</dbReference>
<reference evidence="2 3" key="1">
    <citation type="journal article" date="2006" name="J. Bacteriol.">
        <title>Comparative genomic evidence for a close relationship between the dimorphic prosthecate bacteria Hyphomonas neptunium and Caulobacter crescentus.</title>
        <authorList>
            <person name="Badger J.H."/>
            <person name="Hoover T.R."/>
            <person name="Brun Y.V."/>
            <person name="Weiner R.M."/>
            <person name="Laub M.T."/>
            <person name="Alexandre G."/>
            <person name="Mrazek J."/>
            <person name="Ren Q."/>
            <person name="Paulsen I.T."/>
            <person name="Nelson K.E."/>
            <person name="Khouri H.M."/>
            <person name="Radune D."/>
            <person name="Sosa J."/>
            <person name="Dodson R.J."/>
            <person name="Sullivan S.A."/>
            <person name="Rosovitz M.J."/>
            <person name="Madupu R."/>
            <person name="Brinkac L.M."/>
            <person name="Durkin A.S."/>
            <person name="Daugherty S.C."/>
            <person name="Kothari S.P."/>
            <person name="Giglio M.G."/>
            <person name="Zhou L."/>
            <person name="Haft D.H."/>
            <person name="Selengut J.D."/>
            <person name="Davidsen T.M."/>
            <person name="Yang Q."/>
            <person name="Zafar N."/>
            <person name="Ward N.L."/>
        </authorList>
    </citation>
    <scope>NUCLEOTIDE SEQUENCE [LARGE SCALE GENOMIC DNA]</scope>
    <source>
        <strain evidence="2 3">ATCC 15444</strain>
    </source>
</reference>
<feature type="transmembrane region" description="Helical" evidence="1">
    <location>
        <begin position="12"/>
        <end position="31"/>
    </location>
</feature>
<organism evidence="2 3">
    <name type="scientific">Hyphomonas neptunium (strain ATCC 15444)</name>
    <dbReference type="NCBI Taxonomy" id="228405"/>
    <lineage>
        <taxon>Bacteria</taxon>
        <taxon>Pseudomonadati</taxon>
        <taxon>Pseudomonadota</taxon>
        <taxon>Alphaproteobacteria</taxon>
        <taxon>Hyphomonadales</taxon>
        <taxon>Hyphomonadaceae</taxon>
        <taxon>Hyphomonas</taxon>
    </lineage>
</organism>
<name>Q0C5F8_HYPNA</name>
<gene>
    <name evidence="2" type="ordered locus">HNE_0305</name>
</gene>
<keyword evidence="1" id="KW-1133">Transmembrane helix</keyword>
<keyword evidence="3" id="KW-1185">Reference proteome</keyword>
<sequence length="437" mass="47518">MSGTLRMPGRDFWKIYGPLIVVALIGFIWALSVMDPAPPRSIRFAAGSPGGAYHAYAQRYERLLEEQGIEVELVDTAGSIDNLRLLEAGEVDVAIVQGGLATQEDAAILRSAGGIFEEPFWVFVRADNPAESFGDLREARLSIGVEGSGTRALAQTLQQQYGGVWPETARQALGSTDSQAALFAGEIDAAAFAAAPGAAYIQALMQSDEVRLLPFDRAGALARREEALSAVTLIRGVVDVGADVPSQDVPLVAAIAQLTVHGDIHPAIEALLLDTAVLIHSEPSVFSEGGEFPNMSDIDLPVSKQVARYYQDGPSFLRQYFPFGVANFLDRAWVLLIPLLTLAIPLIRVAPPIYRWRVRRKIYVWYKDLRELEAQGRALPAGEARAGVGKQLEKLQIEVGKLDVPLSYTDDLYRLRSHVEFVKQLLLSGAPVTGVTM</sequence>
<dbReference type="PANTHER" id="PTHR42941">
    <property type="entry name" value="SLL1037 PROTEIN"/>
    <property type="match status" value="1"/>
</dbReference>